<dbReference type="KEGG" id="nah:F5544_08075"/>
<dbReference type="SUPFAM" id="SSF55073">
    <property type="entry name" value="Nucleotide cyclase"/>
    <property type="match status" value="1"/>
</dbReference>
<evidence type="ECO:0000256" key="1">
    <source>
        <dbReference type="SAM" id="MobiDB-lite"/>
    </source>
</evidence>
<dbReference type="Gene3D" id="3.30.70.270">
    <property type="match status" value="1"/>
</dbReference>
<dbReference type="CDD" id="cd01949">
    <property type="entry name" value="GGDEF"/>
    <property type="match status" value="1"/>
</dbReference>
<dbReference type="Pfam" id="PF00990">
    <property type="entry name" value="GGDEF"/>
    <property type="match status" value="1"/>
</dbReference>
<dbReference type="NCBIfam" id="TIGR00229">
    <property type="entry name" value="sensory_box"/>
    <property type="match status" value="1"/>
</dbReference>
<feature type="domain" description="PAC" evidence="3">
    <location>
        <begin position="216"/>
        <end position="268"/>
    </location>
</feature>
<feature type="domain" description="PAS" evidence="2">
    <location>
        <begin position="142"/>
        <end position="212"/>
    </location>
</feature>
<sequence length="447" mass="47246">MGAHEVAMRWADALDGVVAPTLTRTQIEALLGGLADELIAAVRGTGPLTAAHTAAVALVAANYRDPVAVGRSIRIISDDMVEYVCRDRADCDAVRDRALTVASEFAAGFTGALRAVALAEQETTLVATLAAAREAEARRQLSEARFAAIFAGASVGIGTVDTAGQVLEVNAAFAEMLGLPAESMPGRAVAELIGQENIGHAYDQLELLLAGQVDQFRLETDHLRPDGSTTCIDLSMSAVRDAEGQVRFLIGVAVDVTERKQLADRLWHDANHDMLTGLPNRGQFFDRLAAAEPPVGVCYLDLDGFKEINDVWGHAVGDQVLRLVADRLRAAVRPLDGLVARIGGDEFIVLIEKCSGPGQLDGVTAELAAALAPRMTIGDTLVTVGASIGAAFVADRPTEVDELLHAVDTAMYRNKSRQRGPGPWPDLSEKRLTDDSSARGPAGTVGS</sequence>
<dbReference type="InterPro" id="IPR035965">
    <property type="entry name" value="PAS-like_dom_sf"/>
</dbReference>
<evidence type="ECO:0000259" key="2">
    <source>
        <dbReference type="PROSITE" id="PS50112"/>
    </source>
</evidence>
<gene>
    <name evidence="5" type="ORF">F5544_08075</name>
</gene>
<keyword evidence="6" id="KW-1185">Reference proteome</keyword>
<accession>A0A6G9Y8W3</accession>
<feature type="region of interest" description="Disordered" evidence="1">
    <location>
        <begin position="414"/>
        <end position="447"/>
    </location>
</feature>
<feature type="compositionally biased region" description="Basic and acidic residues" evidence="1">
    <location>
        <begin position="427"/>
        <end position="437"/>
    </location>
</feature>
<reference evidence="5 6" key="1">
    <citation type="journal article" date="2019" name="ACS Chem. Biol.">
        <title>Identification and Mobilization of a Cryptic Antibiotic Biosynthesis Gene Locus from a Human-Pathogenic Nocardia Isolate.</title>
        <authorList>
            <person name="Herisse M."/>
            <person name="Ishida K."/>
            <person name="Porter J.L."/>
            <person name="Howden B."/>
            <person name="Hertweck C."/>
            <person name="Stinear T.P."/>
            <person name="Pidot S.J."/>
        </authorList>
    </citation>
    <scope>NUCLEOTIDE SEQUENCE [LARGE SCALE GENOMIC DNA]</scope>
    <source>
        <strain evidence="5 6">AUSMDU00012717</strain>
    </source>
</reference>
<proteinExistence type="predicted"/>
<evidence type="ECO:0000259" key="3">
    <source>
        <dbReference type="PROSITE" id="PS50113"/>
    </source>
</evidence>
<dbReference type="SMART" id="SM00091">
    <property type="entry name" value="PAS"/>
    <property type="match status" value="1"/>
</dbReference>
<dbReference type="AlphaFoldDB" id="A0A6G9Y8W3"/>
<dbReference type="SMART" id="SM00267">
    <property type="entry name" value="GGDEF"/>
    <property type="match status" value="1"/>
</dbReference>
<dbReference type="PANTHER" id="PTHR44757:SF2">
    <property type="entry name" value="BIOFILM ARCHITECTURE MAINTENANCE PROTEIN MBAA"/>
    <property type="match status" value="1"/>
</dbReference>
<dbReference type="PROSITE" id="PS50113">
    <property type="entry name" value="PAC"/>
    <property type="match status" value="1"/>
</dbReference>
<dbReference type="PROSITE" id="PS50887">
    <property type="entry name" value="GGDEF"/>
    <property type="match status" value="1"/>
</dbReference>
<dbReference type="Pfam" id="PF08448">
    <property type="entry name" value="PAS_4"/>
    <property type="match status" value="1"/>
</dbReference>
<dbReference type="SMART" id="SM00086">
    <property type="entry name" value="PAC"/>
    <property type="match status" value="1"/>
</dbReference>
<feature type="domain" description="GGDEF" evidence="4">
    <location>
        <begin position="293"/>
        <end position="429"/>
    </location>
</feature>
<dbReference type="InterPro" id="IPR043128">
    <property type="entry name" value="Rev_trsase/Diguanyl_cyclase"/>
</dbReference>
<dbReference type="EMBL" id="CP046172">
    <property type="protein sequence ID" value="QIS09517.1"/>
    <property type="molecule type" value="Genomic_DNA"/>
</dbReference>
<evidence type="ECO:0000313" key="6">
    <source>
        <dbReference type="Proteomes" id="UP000503540"/>
    </source>
</evidence>
<dbReference type="RefSeq" id="WP_167472609.1">
    <property type="nucleotide sequence ID" value="NZ_CP046172.1"/>
</dbReference>
<evidence type="ECO:0000259" key="4">
    <source>
        <dbReference type="PROSITE" id="PS50887"/>
    </source>
</evidence>
<name>A0A6G9Y8W3_9NOCA</name>
<dbReference type="InterPro" id="IPR001610">
    <property type="entry name" value="PAC"/>
</dbReference>
<dbReference type="PROSITE" id="PS50112">
    <property type="entry name" value="PAS"/>
    <property type="match status" value="1"/>
</dbReference>
<dbReference type="InterPro" id="IPR000700">
    <property type="entry name" value="PAS-assoc_C"/>
</dbReference>
<dbReference type="InterPro" id="IPR000160">
    <property type="entry name" value="GGDEF_dom"/>
</dbReference>
<dbReference type="InterPro" id="IPR000014">
    <property type="entry name" value="PAS"/>
</dbReference>
<evidence type="ECO:0000313" key="5">
    <source>
        <dbReference type="EMBL" id="QIS09517.1"/>
    </source>
</evidence>
<dbReference type="Gene3D" id="3.30.450.20">
    <property type="entry name" value="PAS domain"/>
    <property type="match status" value="1"/>
</dbReference>
<dbReference type="CDD" id="cd00130">
    <property type="entry name" value="PAS"/>
    <property type="match status" value="1"/>
</dbReference>
<dbReference type="Proteomes" id="UP000503540">
    <property type="component" value="Chromosome"/>
</dbReference>
<dbReference type="SUPFAM" id="SSF55785">
    <property type="entry name" value="PYP-like sensor domain (PAS domain)"/>
    <property type="match status" value="1"/>
</dbReference>
<dbReference type="InterPro" id="IPR052155">
    <property type="entry name" value="Biofilm_reg_signaling"/>
</dbReference>
<dbReference type="InterPro" id="IPR013656">
    <property type="entry name" value="PAS_4"/>
</dbReference>
<organism evidence="5 6">
    <name type="scientific">Nocardia arthritidis</name>
    <dbReference type="NCBI Taxonomy" id="228602"/>
    <lineage>
        <taxon>Bacteria</taxon>
        <taxon>Bacillati</taxon>
        <taxon>Actinomycetota</taxon>
        <taxon>Actinomycetes</taxon>
        <taxon>Mycobacteriales</taxon>
        <taxon>Nocardiaceae</taxon>
        <taxon>Nocardia</taxon>
    </lineage>
</organism>
<dbReference type="PANTHER" id="PTHR44757">
    <property type="entry name" value="DIGUANYLATE CYCLASE DGCP"/>
    <property type="match status" value="1"/>
</dbReference>
<dbReference type="NCBIfam" id="TIGR00254">
    <property type="entry name" value="GGDEF"/>
    <property type="match status" value="1"/>
</dbReference>
<dbReference type="InterPro" id="IPR029787">
    <property type="entry name" value="Nucleotide_cyclase"/>
</dbReference>
<protein>
    <submittedName>
        <fullName evidence="5">Diguanylate cyclase</fullName>
    </submittedName>
</protein>